<organism evidence="1 2">
    <name type="scientific">Corchorus capsularis</name>
    <name type="common">Jute</name>
    <dbReference type="NCBI Taxonomy" id="210143"/>
    <lineage>
        <taxon>Eukaryota</taxon>
        <taxon>Viridiplantae</taxon>
        <taxon>Streptophyta</taxon>
        <taxon>Embryophyta</taxon>
        <taxon>Tracheophyta</taxon>
        <taxon>Spermatophyta</taxon>
        <taxon>Magnoliopsida</taxon>
        <taxon>eudicotyledons</taxon>
        <taxon>Gunneridae</taxon>
        <taxon>Pentapetalae</taxon>
        <taxon>rosids</taxon>
        <taxon>malvids</taxon>
        <taxon>Malvales</taxon>
        <taxon>Malvaceae</taxon>
        <taxon>Grewioideae</taxon>
        <taxon>Apeibeae</taxon>
        <taxon>Corchorus</taxon>
    </lineage>
</organism>
<dbReference type="AlphaFoldDB" id="A0A1R3FY25"/>
<evidence type="ECO:0000313" key="2">
    <source>
        <dbReference type="Proteomes" id="UP000188268"/>
    </source>
</evidence>
<sequence>MVYREIEGKKARVNFTFSKIHFYASSTQAIGREPFTGCYYHVTTHSHSVRKLTLTPKKARDIHSAKSAPTMINR</sequence>
<proteinExistence type="predicted"/>
<protein>
    <submittedName>
        <fullName evidence="1">Uncharacterized protein</fullName>
    </submittedName>
</protein>
<accession>A0A1R3FY25</accession>
<gene>
    <name evidence="1" type="ORF">CCACVL1_30331</name>
</gene>
<dbReference type="Proteomes" id="UP000188268">
    <property type="component" value="Unassembled WGS sequence"/>
</dbReference>
<evidence type="ECO:0000313" key="1">
    <source>
        <dbReference type="EMBL" id="OMO50656.1"/>
    </source>
</evidence>
<name>A0A1R3FY25_COCAP</name>
<comment type="caution">
    <text evidence="1">The sequence shown here is derived from an EMBL/GenBank/DDBJ whole genome shotgun (WGS) entry which is preliminary data.</text>
</comment>
<dbReference type="EMBL" id="AWWV01016072">
    <property type="protein sequence ID" value="OMO50656.1"/>
    <property type="molecule type" value="Genomic_DNA"/>
</dbReference>
<reference evidence="1 2" key="1">
    <citation type="submission" date="2013-09" db="EMBL/GenBank/DDBJ databases">
        <title>Corchorus capsularis genome sequencing.</title>
        <authorList>
            <person name="Alam M."/>
            <person name="Haque M.S."/>
            <person name="Islam M.S."/>
            <person name="Emdad E.M."/>
            <person name="Islam M.M."/>
            <person name="Ahmed B."/>
            <person name="Halim A."/>
            <person name="Hossen Q.M.M."/>
            <person name="Hossain M.Z."/>
            <person name="Ahmed R."/>
            <person name="Khan M.M."/>
            <person name="Islam R."/>
            <person name="Rashid M.M."/>
            <person name="Khan S.A."/>
            <person name="Rahman M.S."/>
            <person name="Alam M."/>
        </authorList>
    </citation>
    <scope>NUCLEOTIDE SEQUENCE [LARGE SCALE GENOMIC DNA]</scope>
    <source>
        <strain evidence="2">cv. CVL-1</strain>
        <tissue evidence="1">Whole seedling</tissue>
    </source>
</reference>
<keyword evidence="2" id="KW-1185">Reference proteome</keyword>
<dbReference type="Gramene" id="OMO50656">
    <property type="protein sequence ID" value="OMO50656"/>
    <property type="gene ID" value="CCACVL1_30331"/>
</dbReference>